<accession>A0AAD3S153</accession>
<reference evidence="2" key="1">
    <citation type="submission" date="2023-05" db="EMBL/GenBank/DDBJ databases">
        <title>Nepenthes gracilis genome sequencing.</title>
        <authorList>
            <person name="Fukushima K."/>
        </authorList>
    </citation>
    <scope>NUCLEOTIDE SEQUENCE</scope>
    <source>
        <strain evidence="2">SING2019-196</strain>
    </source>
</reference>
<dbReference type="Proteomes" id="UP001279734">
    <property type="component" value="Unassembled WGS sequence"/>
</dbReference>
<gene>
    <name evidence="2" type="ORF">Nepgr_004280</name>
</gene>
<organism evidence="2 3">
    <name type="scientific">Nepenthes gracilis</name>
    <name type="common">Slender pitcher plant</name>
    <dbReference type="NCBI Taxonomy" id="150966"/>
    <lineage>
        <taxon>Eukaryota</taxon>
        <taxon>Viridiplantae</taxon>
        <taxon>Streptophyta</taxon>
        <taxon>Embryophyta</taxon>
        <taxon>Tracheophyta</taxon>
        <taxon>Spermatophyta</taxon>
        <taxon>Magnoliopsida</taxon>
        <taxon>eudicotyledons</taxon>
        <taxon>Gunneridae</taxon>
        <taxon>Pentapetalae</taxon>
        <taxon>Caryophyllales</taxon>
        <taxon>Nepenthaceae</taxon>
        <taxon>Nepenthes</taxon>
    </lineage>
</organism>
<comment type="caution">
    <text evidence="2">The sequence shown here is derived from an EMBL/GenBank/DDBJ whole genome shotgun (WGS) entry which is preliminary data.</text>
</comment>
<evidence type="ECO:0000313" key="2">
    <source>
        <dbReference type="EMBL" id="GMH02441.1"/>
    </source>
</evidence>
<dbReference type="EMBL" id="BSYO01000003">
    <property type="protein sequence ID" value="GMH02441.1"/>
    <property type="molecule type" value="Genomic_DNA"/>
</dbReference>
<proteinExistence type="predicted"/>
<feature type="region of interest" description="Disordered" evidence="1">
    <location>
        <begin position="72"/>
        <end position="104"/>
    </location>
</feature>
<feature type="compositionally biased region" description="Polar residues" evidence="1">
    <location>
        <begin position="72"/>
        <end position="89"/>
    </location>
</feature>
<dbReference type="AlphaFoldDB" id="A0AAD3S153"/>
<sequence>MDIISKNQNSMGLTFFKIGCFSFYLSLHSLHPKVEKLIVPLPAEENFRARRENAIQRCTQHDHENIWASNMETETEKGSNLSMPEQQQRIGVDEQRIREADVVS</sequence>
<evidence type="ECO:0000256" key="1">
    <source>
        <dbReference type="SAM" id="MobiDB-lite"/>
    </source>
</evidence>
<feature type="compositionally biased region" description="Basic and acidic residues" evidence="1">
    <location>
        <begin position="91"/>
        <end position="104"/>
    </location>
</feature>
<name>A0AAD3S153_NEPGR</name>
<protein>
    <submittedName>
        <fullName evidence="2">Uncharacterized protein</fullName>
    </submittedName>
</protein>
<keyword evidence="3" id="KW-1185">Reference proteome</keyword>
<evidence type="ECO:0000313" key="3">
    <source>
        <dbReference type="Proteomes" id="UP001279734"/>
    </source>
</evidence>